<dbReference type="EMBL" id="VXIV02002437">
    <property type="protein sequence ID" value="KAF6025747.1"/>
    <property type="molecule type" value="Genomic_DNA"/>
</dbReference>
<feature type="transmembrane region" description="Helical" evidence="2">
    <location>
        <begin position="312"/>
        <end position="333"/>
    </location>
</feature>
<protein>
    <submittedName>
        <fullName evidence="4">GRAMD1A</fullName>
    </submittedName>
</protein>
<dbReference type="GO" id="GO:0032934">
    <property type="term" value="F:sterol binding"/>
    <property type="evidence" value="ECO:0007669"/>
    <property type="project" value="TreeGrafter"/>
</dbReference>
<accession>A0A7J7JI48</accession>
<dbReference type="AlphaFoldDB" id="A0A7J7JI48"/>
<name>A0A7J7JI48_BUGNE</name>
<dbReference type="GO" id="GO:0120015">
    <property type="term" value="F:sterol transfer activity"/>
    <property type="evidence" value="ECO:0007669"/>
    <property type="project" value="TreeGrafter"/>
</dbReference>
<evidence type="ECO:0000313" key="5">
    <source>
        <dbReference type="Proteomes" id="UP000593567"/>
    </source>
</evidence>
<dbReference type="InterPro" id="IPR011993">
    <property type="entry name" value="PH-like_dom_sf"/>
</dbReference>
<dbReference type="Proteomes" id="UP000593567">
    <property type="component" value="Unassembled WGS sequence"/>
</dbReference>
<organism evidence="4 5">
    <name type="scientific">Bugula neritina</name>
    <name type="common">Brown bryozoan</name>
    <name type="synonym">Sertularia neritina</name>
    <dbReference type="NCBI Taxonomy" id="10212"/>
    <lineage>
        <taxon>Eukaryota</taxon>
        <taxon>Metazoa</taxon>
        <taxon>Spiralia</taxon>
        <taxon>Lophotrochozoa</taxon>
        <taxon>Bryozoa</taxon>
        <taxon>Gymnolaemata</taxon>
        <taxon>Cheilostomatida</taxon>
        <taxon>Flustrina</taxon>
        <taxon>Buguloidea</taxon>
        <taxon>Bugulidae</taxon>
        <taxon>Bugula</taxon>
    </lineage>
</organism>
<keyword evidence="2" id="KW-1133">Transmembrane helix</keyword>
<dbReference type="Gene3D" id="2.30.29.30">
    <property type="entry name" value="Pleckstrin-homology domain (PH domain)/Phosphotyrosine-binding domain (PTB)"/>
    <property type="match status" value="1"/>
</dbReference>
<dbReference type="PANTHER" id="PTHR23319">
    <property type="entry name" value="GRAM DOMAIN CONTAINING 1B, ISOFORM E"/>
    <property type="match status" value="1"/>
</dbReference>
<dbReference type="GO" id="GO:0140268">
    <property type="term" value="C:endoplasmic reticulum-plasma membrane contact site"/>
    <property type="evidence" value="ECO:0007669"/>
    <property type="project" value="TreeGrafter"/>
</dbReference>
<feature type="region of interest" description="Disordered" evidence="1">
    <location>
        <begin position="198"/>
        <end position="226"/>
    </location>
</feature>
<comment type="caution">
    <text evidence="4">The sequence shown here is derived from an EMBL/GenBank/DDBJ whole genome shotgun (WGS) entry which is preliminary data.</text>
</comment>
<evidence type="ECO:0000313" key="4">
    <source>
        <dbReference type="EMBL" id="KAF6025747.1"/>
    </source>
</evidence>
<dbReference type="CDD" id="cd13220">
    <property type="entry name" value="PH-GRAM_GRAMDC"/>
    <property type="match status" value="1"/>
</dbReference>
<dbReference type="GO" id="GO:0005886">
    <property type="term" value="C:plasma membrane"/>
    <property type="evidence" value="ECO:0007669"/>
    <property type="project" value="TreeGrafter"/>
</dbReference>
<evidence type="ECO:0000259" key="3">
    <source>
        <dbReference type="SMART" id="SM00568"/>
    </source>
</evidence>
<evidence type="ECO:0000256" key="2">
    <source>
        <dbReference type="SAM" id="Phobius"/>
    </source>
</evidence>
<evidence type="ECO:0000256" key="1">
    <source>
        <dbReference type="SAM" id="MobiDB-lite"/>
    </source>
</evidence>
<dbReference type="SMART" id="SM00568">
    <property type="entry name" value="GRAM"/>
    <property type="match status" value="1"/>
</dbReference>
<dbReference type="OrthoDB" id="74360at2759"/>
<dbReference type="PANTHER" id="PTHR23319:SF13">
    <property type="entry name" value="GRAM DOMAIN-CONTAINING PROTEIN"/>
    <property type="match status" value="1"/>
</dbReference>
<gene>
    <name evidence="4" type="ORF">EB796_015998</name>
</gene>
<keyword evidence="5" id="KW-1185">Reference proteome</keyword>
<dbReference type="GO" id="GO:0032366">
    <property type="term" value="P:intracellular sterol transport"/>
    <property type="evidence" value="ECO:0007669"/>
    <property type="project" value="TreeGrafter"/>
</dbReference>
<feature type="domain" description="GRAM" evidence="3">
    <location>
        <begin position="60"/>
        <end position="127"/>
    </location>
</feature>
<proteinExistence type="predicted"/>
<dbReference type="GO" id="GO:0005789">
    <property type="term" value="C:endoplasmic reticulum membrane"/>
    <property type="evidence" value="ECO:0007669"/>
    <property type="project" value="TreeGrafter"/>
</dbReference>
<dbReference type="InterPro" id="IPR051482">
    <property type="entry name" value="Cholesterol_transport"/>
</dbReference>
<sequence length="401" mass="44622">MLAAPITGSSFDSGSAGNALGTSRGGMQSLSGGLRKSQSYAETLAEQKIEERQPKKKYLKRFEKIFWPLVGEERLFNCYSCALYQDSIASGHLYLTFNWFCFYSNFIGRQRQVAIDVSRIQNITQEKTAKIIPNAIKISTDSDTYVFSSFISRDKAYKTLVGVWRKSEEVATLSCEESDLSDVDSMTQIVAMPGYSDAGCSARPRSESDSMSEVSDSGFNGEQEERQQVEITADVIEFTAPSSSTNDISIANTSTSKDTSAEVEVPLVEKHLTKSLQCNSEPVLWKGVERFTNFPKSMLKWCSFQVSDGSEALLVMLMVCTGLIAAMSVYLGIRLCLFENEQLTYSIKRQLQIHETNLHLQVEATIEQNHRLISQLSNMLSMLEKVVAKAGCLCSQQNSLQ</sequence>
<dbReference type="Pfam" id="PF02893">
    <property type="entry name" value="GRAM"/>
    <property type="match status" value="1"/>
</dbReference>
<dbReference type="InterPro" id="IPR004182">
    <property type="entry name" value="GRAM"/>
</dbReference>
<keyword evidence="2" id="KW-0812">Transmembrane</keyword>
<keyword evidence="2" id="KW-0472">Membrane</keyword>
<reference evidence="4" key="1">
    <citation type="submission" date="2020-06" db="EMBL/GenBank/DDBJ databases">
        <title>Draft genome of Bugula neritina, a colonial animal packing powerful symbionts and potential medicines.</title>
        <authorList>
            <person name="Rayko M."/>
        </authorList>
    </citation>
    <scope>NUCLEOTIDE SEQUENCE [LARGE SCALE GENOMIC DNA]</scope>
    <source>
        <strain evidence="4">Kwan_BN1</strain>
    </source>
</reference>